<name>A0A7W5CCE2_9BACL</name>
<keyword evidence="3" id="KW-1185">Reference proteome</keyword>
<keyword evidence="1" id="KW-0175">Coiled coil</keyword>
<sequence>MAAKATESKDALLDQETWIEMLYQLLNDIEIRKIATVVQPKIQGFTTKNTVKAHPKLLRKKTIEQLRQNKNIMNWMKKWYEPTVSKVKESNIEFEQFCHKIKFGEGVTPAESVALTGILYPEMFNAHKDSIQKNLSASKHPLENLSIKKLTLKKELQVKALAWEDSMSAESYSMLIEKLLQSLPVIEGSVKEWIQKKQAVEMGELAYVASTRMDEISKWPEGEKAAFLQMAFHDSQKVLWKMIDDLLKEKNEQDKEDKAKGRRLKKLEKQSAEREELEAVRKAQAVEQEKKLLDNNQHYERTIAELQAEINALKQWQALEEEAAAALVQEVPLLLTESDFILLTRFNPEEFAGMIPINQIFSVENIERLHGAQLMPGTQYLFIHSDRFSTKEQFELDEFAAMFQIPYKSVSGDFSAVTRQLIYYLEGAILHEINP</sequence>
<protein>
    <submittedName>
        <fullName evidence="2">Uncharacterized protein</fullName>
    </submittedName>
</protein>
<organism evidence="2 3">
    <name type="scientific">Paenibacillus endophyticus</name>
    <dbReference type="NCBI Taxonomy" id="1294268"/>
    <lineage>
        <taxon>Bacteria</taxon>
        <taxon>Bacillati</taxon>
        <taxon>Bacillota</taxon>
        <taxon>Bacilli</taxon>
        <taxon>Bacillales</taxon>
        <taxon>Paenibacillaceae</taxon>
        <taxon>Paenibacillus</taxon>
    </lineage>
</organism>
<evidence type="ECO:0000313" key="3">
    <source>
        <dbReference type="Proteomes" id="UP000518605"/>
    </source>
</evidence>
<reference evidence="2 3" key="1">
    <citation type="submission" date="2020-08" db="EMBL/GenBank/DDBJ databases">
        <title>Genomic Encyclopedia of Type Strains, Phase III (KMG-III): the genomes of soil and plant-associated and newly described type strains.</title>
        <authorList>
            <person name="Whitman W."/>
        </authorList>
    </citation>
    <scope>NUCLEOTIDE SEQUENCE [LARGE SCALE GENOMIC DNA]</scope>
    <source>
        <strain evidence="2 3">CECT 8234</strain>
    </source>
</reference>
<feature type="coiled-coil region" evidence="1">
    <location>
        <begin position="267"/>
        <end position="316"/>
    </location>
</feature>
<gene>
    <name evidence="2" type="ORF">FHS16_005139</name>
</gene>
<dbReference type="AlphaFoldDB" id="A0A7W5CCE2"/>
<dbReference type="Proteomes" id="UP000518605">
    <property type="component" value="Unassembled WGS sequence"/>
</dbReference>
<comment type="caution">
    <text evidence="2">The sequence shown here is derived from an EMBL/GenBank/DDBJ whole genome shotgun (WGS) entry which is preliminary data.</text>
</comment>
<dbReference type="RefSeq" id="WP_183569351.1">
    <property type="nucleotide sequence ID" value="NZ_CBCSLB010000020.1"/>
</dbReference>
<accession>A0A7W5CCE2</accession>
<evidence type="ECO:0000313" key="2">
    <source>
        <dbReference type="EMBL" id="MBB3155032.1"/>
    </source>
</evidence>
<evidence type="ECO:0000256" key="1">
    <source>
        <dbReference type="SAM" id="Coils"/>
    </source>
</evidence>
<proteinExistence type="predicted"/>
<dbReference type="EMBL" id="JACHXW010000021">
    <property type="protein sequence ID" value="MBB3155032.1"/>
    <property type="molecule type" value="Genomic_DNA"/>
</dbReference>